<evidence type="ECO:0000259" key="1">
    <source>
        <dbReference type="PROSITE" id="PS50053"/>
    </source>
</evidence>
<dbReference type="AlphaFoldDB" id="A0ABD2LV27"/>
<dbReference type="SMART" id="SM00213">
    <property type="entry name" value="UBQ"/>
    <property type="match status" value="10"/>
</dbReference>
<dbReference type="InterPro" id="IPR029071">
    <property type="entry name" value="Ubiquitin-like_domsf"/>
</dbReference>
<sequence>MLLLLMIVPSSSDSIEIAVTADEKIFKKVLTITNAINVKMYGKDKVEDLKKKIMETMEKKTKAKYGSDFKRLTLKYGENDNYEILNDEKRINNYSIKKKGDKVHLSIGEFQIDVKQYEKKNEVETYNVWVKKEETVEILKKKIKNESGLEPDDQILKRHTTNGREMEDKKTLNDYGIENGTTTIILSTKFEITVTTDMFSNTITVKVNGTDTVKDLKKKIMEKESKRNYGIELEKISLQYGKDDYVDVLKDEKTIDDYPIKKGETVRMSIGEFQIDVKQYEKKNEMKNYIIWVKKEETVAILKKKIKNKSGIKTKKMSLQYGEDDDFLNDGKTIDDYQIKEGDIVHLSIGELKIIVMQYKKYLCVKIYYVWVNKEETVATLKKKIKNKSGIEPDNQILMCTEYGPSLEDKMPLETYDIEDDSIYLFIKFQITVIADEDNIFKKLLPTTNTITVKLNEKDTVENLKIKIKNEGGIEPKMQTLGLKKPDGTVSVLDDSRTMGYYHIEEGTAILFFLNFEITVVTADEKIARGGNQFTVFVYGKDKVEDLKKKIMETMEKKTKAKYGSDFKRLTLKYGENDNYEILNDEKRINDYPIKKKGDKVHLSTGEFQIDVTQYEKKNEVKSYTIWVNSKETVEILKKKIKNESGLEPDDQILKCTKKGAEMQDQKTLIDYSIKNFANIFLYTNFEITLVKADEKIANSDYQFTVEVNGRDKVEDLKKDIMETLAKKSKKKIESDPKSLTLQYGENDNYDILNDEKTIGDYPIKKGDTVRISIGEFQIFVQQYGKKNKMKKYTIWVNSKETVEILKKKIRNVSGIEPDDQILKCDSTNCALLEDKKTMKHYGIKKYATIILSTNFEIIVTADEHIFKKQLHITKTITVKVNGRDTVEDLKKNIIGRLTEKTKTEIGSDFKRLTLKHGEDDDYYILNDGQTINYYLNGEGDIVRLSIGEFQIGVTQYEKKNEVKSYTIWMNSKETVAILKKKIQNESKINPDDQILKCTTNGAGGTVTVLEDEKTMTNYGIGKGITVILVTEFQIVVKYKKENEEKTVTVQTKGTDIVLELKRKIMWKLRNVFPGIEYVKINNSQNSVYNKELNDEGNTLKQCGIGEGTTIYLVSCGVKDPKGTLNYVKLM</sequence>
<accession>A0ABD2LV27</accession>
<dbReference type="Gene3D" id="3.10.20.90">
    <property type="entry name" value="Phosphatidylinositol 3-kinase Catalytic Subunit, Chain A, domain 1"/>
    <property type="match status" value="10"/>
</dbReference>
<name>A0ABD2LV27_9BILA</name>
<dbReference type="EMBL" id="JBICBT010000265">
    <property type="protein sequence ID" value="KAL3118722.1"/>
    <property type="molecule type" value="Genomic_DNA"/>
</dbReference>
<feature type="domain" description="Ubiquitin-like" evidence="1">
    <location>
        <begin position="777"/>
        <end position="852"/>
    </location>
</feature>
<reference evidence="2 3" key="1">
    <citation type="submission" date="2024-10" db="EMBL/GenBank/DDBJ databases">
        <authorList>
            <person name="Kim D."/>
        </authorList>
    </citation>
    <scope>NUCLEOTIDE SEQUENCE [LARGE SCALE GENOMIC DNA]</scope>
    <source>
        <strain evidence="2">BH-2024</strain>
    </source>
</reference>
<feature type="domain" description="Ubiquitin-like" evidence="1">
    <location>
        <begin position="190"/>
        <end position="268"/>
    </location>
</feature>
<feature type="domain" description="Ubiquitin-like" evidence="1">
    <location>
        <begin position="686"/>
        <end position="772"/>
    </location>
</feature>
<dbReference type="Pfam" id="PF00240">
    <property type="entry name" value="ubiquitin"/>
    <property type="match status" value="8"/>
</dbReference>
<dbReference type="SUPFAM" id="SSF54236">
    <property type="entry name" value="Ubiquitin-like"/>
    <property type="match status" value="10"/>
</dbReference>
<feature type="domain" description="Ubiquitin-like" evidence="1">
    <location>
        <begin position="352"/>
        <end position="427"/>
    </location>
</feature>
<dbReference type="CDD" id="cd17039">
    <property type="entry name" value="Ubl_ubiquitin_like"/>
    <property type="match status" value="5"/>
</dbReference>
<dbReference type="Proteomes" id="UP001620626">
    <property type="component" value="Unassembled WGS sequence"/>
</dbReference>
<dbReference type="InterPro" id="IPR050158">
    <property type="entry name" value="Ubiquitin_ubiquitin-like"/>
</dbReference>
<dbReference type="PROSITE" id="PS50053">
    <property type="entry name" value="UBIQUITIN_2"/>
    <property type="match status" value="10"/>
</dbReference>
<evidence type="ECO:0000313" key="2">
    <source>
        <dbReference type="EMBL" id="KAL3118722.1"/>
    </source>
</evidence>
<feature type="domain" description="Ubiquitin-like" evidence="1">
    <location>
        <begin position="950"/>
        <end position="1032"/>
    </location>
</feature>
<feature type="domain" description="Ubiquitin-like" evidence="1">
    <location>
        <begin position="608"/>
        <end position="682"/>
    </location>
</feature>
<organism evidence="2 3">
    <name type="scientific">Heterodera trifolii</name>
    <dbReference type="NCBI Taxonomy" id="157864"/>
    <lineage>
        <taxon>Eukaryota</taxon>
        <taxon>Metazoa</taxon>
        <taxon>Ecdysozoa</taxon>
        <taxon>Nematoda</taxon>
        <taxon>Chromadorea</taxon>
        <taxon>Rhabditida</taxon>
        <taxon>Tylenchina</taxon>
        <taxon>Tylenchomorpha</taxon>
        <taxon>Tylenchoidea</taxon>
        <taxon>Heteroderidae</taxon>
        <taxon>Heteroderinae</taxon>
        <taxon>Heterodera</taxon>
    </lineage>
</organism>
<comment type="caution">
    <text evidence="2">The sequence shown here is derived from an EMBL/GenBank/DDBJ whole genome shotgun (WGS) entry which is preliminary data.</text>
</comment>
<feature type="domain" description="Ubiquitin-like" evidence="1">
    <location>
        <begin position="273"/>
        <end position="347"/>
    </location>
</feature>
<feature type="domain" description="Ubiquitin-like" evidence="1">
    <location>
        <begin position="429"/>
        <end position="515"/>
    </location>
</feature>
<keyword evidence="3" id="KW-1185">Reference proteome</keyword>
<feature type="domain" description="Ubiquitin-like" evidence="1">
    <location>
        <begin position="110"/>
        <end position="186"/>
    </location>
</feature>
<evidence type="ECO:0000313" key="3">
    <source>
        <dbReference type="Proteomes" id="UP001620626"/>
    </source>
</evidence>
<feature type="domain" description="Ubiquitin-like" evidence="1">
    <location>
        <begin position="1033"/>
        <end position="1114"/>
    </location>
</feature>
<protein>
    <recommendedName>
        <fullName evidence="1">Ubiquitin-like domain-containing protein</fullName>
    </recommendedName>
</protein>
<gene>
    <name evidence="2" type="ORF">niasHT_002574</name>
</gene>
<dbReference type="InterPro" id="IPR000626">
    <property type="entry name" value="Ubiquitin-like_dom"/>
</dbReference>
<proteinExistence type="predicted"/>
<dbReference type="PANTHER" id="PTHR10666">
    <property type="entry name" value="UBIQUITIN"/>
    <property type="match status" value="1"/>
</dbReference>